<protein>
    <submittedName>
        <fullName evidence="2">P-loop NTPase fold protein</fullName>
    </submittedName>
</protein>
<dbReference type="PANTHER" id="PTHR22674">
    <property type="entry name" value="NTPASE, KAP FAMILY P-LOOP DOMAIN-CONTAINING 1"/>
    <property type="match status" value="1"/>
</dbReference>
<dbReference type="SUPFAM" id="SSF52540">
    <property type="entry name" value="P-loop containing nucleoside triphosphate hydrolases"/>
    <property type="match status" value="1"/>
</dbReference>
<dbReference type="Proteomes" id="UP001595557">
    <property type="component" value="Unassembled WGS sequence"/>
</dbReference>
<dbReference type="EMBL" id="JBHRTE010000101">
    <property type="protein sequence ID" value="MFC3170331.1"/>
    <property type="molecule type" value="Genomic_DNA"/>
</dbReference>
<dbReference type="InterPro" id="IPR027417">
    <property type="entry name" value="P-loop_NTPase"/>
</dbReference>
<organism evidence="2 3">
    <name type="scientific">Paracoccus fontiphilus</name>
    <dbReference type="NCBI Taxonomy" id="1815556"/>
    <lineage>
        <taxon>Bacteria</taxon>
        <taxon>Pseudomonadati</taxon>
        <taxon>Pseudomonadota</taxon>
        <taxon>Alphaproteobacteria</taxon>
        <taxon>Rhodobacterales</taxon>
        <taxon>Paracoccaceae</taxon>
        <taxon>Paracoccus</taxon>
    </lineage>
</organism>
<evidence type="ECO:0000313" key="3">
    <source>
        <dbReference type="Proteomes" id="UP001595557"/>
    </source>
</evidence>
<dbReference type="InterPro" id="IPR011646">
    <property type="entry name" value="KAP_P-loop"/>
</dbReference>
<dbReference type="Gene3D" id="3.40.50.300">
    <property type="entry name" value="P-loop containing nucleotide triphosphate hydrolases"/>
    <property type="match status" value="1"/>
</dbReference>
<name>A0ABV7IQJ4_9RHOB</name>
<feature type="domain" description="KAP NTPase" evidence="1">
    <location>
        <begin position="29"/>
        <end position="331"/>
    </location>
</feature>
<proteinExistence type="predicted"/>
<accession>A0ABV7IQJ4</accession>
<comment type="caution">
    <text evidence="2">The sequence shown here is derived from an EMBL/GenBank/DDBJ whole genome shotgun (WGS) entry which is preliminary data.</text>
</comment>
<evidence type="ECO:0000259" key="1">
    <source>
        <dbReference type="Pfam" id="PF07693"/>
    </source>
</evidence>
<dbReference type="RefSeq" id="WP_207471421.1">
    <property type="nucleotide sequence ID" value="NZ_JAFNAW010000070.1"/>
</dbReference>
<keyword evidence="3" id="KW-1185">Reference proteome</keyword>
<dbReference type="InterPro" id="IPR052754">
    <property type="entry name" value="NTPase_KAP_P-loop"/>
</dbReference>
<gene>
    <name evidence="2" type="ORF">ACFOD7_20070</name>
</gene>
<dbReference type="Pfam" id="PF07693">
    <property type="entry name" value="KAP_NTPase"/>
    <property type="match status" value="1"/>
</dbReference>
<evidence type="ECO:0000313" key="2">
    <source>
        <dbReference type="EMBL" id="MFC3170331.1"/>
    </source>
</evidence>
<sequence>MKLYPPDSELILYETGFGADDPFDRLGTSKSLSNLVERIEDPLVIALNGGWGSGKTWFLKRWIAAHRLENDGRATTVYFDAFAHDFMDDPLIALTGVIGDRLPKKAEMKIWKRVKAAAAKLAKPTGRIGLAVATGGVTELAGPLIDAAAEAASREIETAAEAFWAREDGRRAAMEQLRAALVDLTMVKNGEGADPIPLVVVVDELDRCRPDYALALLEVVKHFFSVPNVHFLLGVNLEALAHSVRARYGSGIDAERYLRRFVSLSVQLPDEVGDHDAKPLALSYFAQTAPQMGIVRDAVDKFSSHLEMVAKTSQLTMRDVNQLLSQLALIDPEVFTRYFWGYKEIVMSMILFRFTSSGLANKALSNNLSLHEVHDFYGIEPQMLEREDNDYNHRAYLISGLWEYIISGGTGPAKDQKEFAKAFSQFGDGNPRKVLRVVNGVISKFAFPPVEG</sequence>
<dbReference type="PANTHER" id="PTHR22674:SF6">
    <property type="entry name" value="NTPASE KAP FAMILY P-LOOP DOMAIN-CONTAINING PROTEIN 1"/>
    <property type="match status" value="1"/>
</dbReference>
<reference evidence="3" key="1">
    <citation type="journal article" date="2019" name="Int. J. Syst. Evol. Microbiol.">
        <title>The Global Catalogue of Microorganisms (GCM) 10K type strain sequencing project: providing services to taxonomists for standard genome sequencing and annotation.</title>
        <authorList>
            <consortium name="The Broad Institute Genomics Platform"/>
            <consortium name="The Broad Institute Genome Sequencing Center for Infectious Disease"/>
            <person name="Wu L."/>
            <person name="Ma J."/>
        </authorList>
    </citation>
    <scope>NUCLEOTIDE SEQUENCE [LARGE SCALE GENOMIC DNA]</scope>
    <source>
        <strain evidence="3">KCTC 52239</strain>
    </source>
</reference>